<dbReference type="GO" id="GO:0051082">
    <property type="term" value="F:unfolded protein binding"/>
    <property type="evidence" value="ECO:0007669"/>
    <property type="project" value="InterPro"/>
</dbReference>
<comment type="similarity">
    <text evidence="1">Belongs to the calreticulin family.</text>
</comment>
<keyword evidence="1" id="KW-0472">Membrane</keyword>
<dbReference type="OrthoDB" id="1938156at2759"/>
<feature type="compositionally biased region" description="Basic and acidic residues" evidence="2">
    <location>
        <begin position="31"/>
        <end position="40"/>
    </location>
</feature>
<keyword evidence="1" id="KW-0143">Chaperone</keyword>
<name>A0A3N0XR20_ANAGA</name>
<dbReference type="Gene3D" id="2.60.120.200">
    <property type="match status" value="1"/>
</dbReference>
<keyword evidence="1" id="KW-1133">Transmembrane helix</keyword>
<dbReference type="GO" id="GO:0036503">
    <property type="term" value="P:ERAD pathway"/>
    <property type="evidence" value="ECO:0007669"/>
    <property type="project" value="TreeGrafter"/>
</dbReference>
<dbReference type="GO" id="GO:0006457">
    <property type="term" value="P:protein folding"/>
    <property type="evidence" value="ECO:0007669"/>
    <property type="project" value="InterPro"/>
</dbReference>
<dbReference type="EMBL" id="RJVU01064361">
    <property type="protein sequence ID" value="ROJ16189.1"/>
    <property type="molecule type" value="Genomic_DNA"/>
</dbReference>
<dbReference type="PANTHER" id="PTHR11073">
    <property type="entry name" value="CALRETICULIN AND CALNEXIN"/>
    <property type="match status" value="1"/>
</dbReference>
<feature type="compositionally biased region" description="Polar residues" evidence="2">
    <location>
        <begin position="8"/>
        <end position="30"/>
    </location>
</feature>
<comment type="caution">
    <text evidence="3">The sequence shown here is derived from an EMBL/GenBank/DDBJ whole genome shotgun (WGS) entry which is preliminary data.</text>
</comment>
<dbReference type="Proteomes" id="UP000281406">
    <property type="component" value="Unassembled WGS sequence"/>
</dbReference>
<keyword evidence="4" id="KW-1185">Reference proteome</keyword>
<feature type="region of interest" description="Disordered" evidence="2">
    <location>
        <begin position="1"/>
        <end position="88"/>
    </location>
</feature>
<keyword evidence="1" id="KW-0256">Endoplasmic reticulum</keyword>
<dbReference type="PANTHER" id="PTHR11073:SF37">
    <property type="entry name" value="CALNEXIN-LIKE"/>
    <property type="match status" value="1"/>
</dbReference>
<reference evidence="3 4" key="1">
    <citation type="submission" date="2018-10" db="EMBL/GenBank/DDBJ databases">
        <title>Genome assembly for a Yunnan-Guizhou Plateau 3E fish, Anabarilius grahami (Regan), and its evolutionary and genetic applications.</title>
        <authorList>
            <person name="Jiang W."/>
        </authorList>
    </citation>
    <scope>NUCLEOTIDE SEQUENCE [LARGE SCALE GENOMIC DNA]</scope>
    <source>
        <strain evidence="3">AG-KIZ</strain>
        <tissue evidence="3">Muscle</tissue>
    </source>
</reference>
<dbReference type="Pfam" id="PF00262">
    <property type="entry name" value="Calreticulin"/>
    <property type="match status" value="1"/>
</dbReference>
<evidence type="ECO:0000256" key="1">
    <source>
        <dbReference type="RuleBase" id="RU362126"/>
    </source>
</evidence>
<dbReference type="GO" id="GO:0005789">
    <property type="term" value="C:endoplasmic reticulum membrane"/>
    <property type="evidence" value="ECO:0007669"/>
    <property type="project" value="TreeGrafter"/>
</dbReference>
<gene>
    <name evidence="3" type="ORF">DPX16_19114</name>
</gene>
<evidence type="ECO:0000313" key="3">
    <source>
        <dbReference type="EMBL" id="ROJ16189.1"/>
    </source>
</evidence>
<feature type="transmembrane region" description="Helical" evidence="1">
    <location>
        <begin position="149"/>
        <end position="170"/>
    </location>
</feature>
<proteinExistence type="inferred from homology"/>
<keyword evidence="1" id="KW-0812">Transmembrane</keyword>
<organism evidence="3 4">
    <name type="scientific">Anabarilius grahami</name>
    <name type="common">Kanglang fish</name>
    <name type="synonym">Barilius grahami</name>
    <dbReference type="NCBI Taxonomy" id="495550"/>
    <lineage>
        <taxon>Eukaryota</taxon>
        <taxon>Metazoa</taxon>
        <taxon>Chordata</taxon>
        <taxon>Craniata</taxon>
        <taxon>Vertebrata</taxon>
        <taxon>Euteleostomi</taxon>
        <taxon>Actinopterygii</taxon>
        <taxon>Neopterygii</taxon>
        <taxon>Teleostei</taxon>
        <taxon>Ostariophysi</taxon>
        <taxon>Cypriniformes</taxon>
        <taxon>Xenocyprididae</taxon>
        <taxon>Xenocypridinae</taxon>
        <taxon>Xenocypridinae incertae sedis</taxon>
        <taxon>Anabarilius</taxon>
    </lineage>
</organism>
<evidence type="ECO:0000313" key="4">
    <source>
        <dbReference type="Proteomes" id="UP000281406"/>
    </source>
</evidence>
<evidence type="ECO:0000256" key="2">
    <source>
        <dbReference type="SAM" id="MobiDB-lite"/>
    </source>
</evidence>
<dbReference type="AlphaFoldDB" id="A0A3N0XR20"/>
<dbReference type="GO" id="GO:0005509">
    <property type="term" value="F:calcium ion binding"/>
    <property type="evidence" value="ECO:0007669"/>
    <property type="project" value="InterPro"/>
</dbReference>
<accession>A0A3N0XR20</accession>
<dbReference type="InterPro" id="IPR001580">
    <property type="entry name" value="Calret/calnex"/>
</dbReference>
<sequence>MDPPVASPQETQEPEYSSNAALVDGLQTSDLKLKHERSDGVEGQWNDCTEASDCERSSRPALSNPAFSKPKNQPSRNPNDKGSRGEQPFTISPVAAVGFELWTLTGDVMFDNILLCDSLEVARRWTEDTWRQPPGMIEKLLVATVKRPWLWGVYVFTVGLPIILFVSFMWPNKRFGPPDQDYYYKKTDEPQADRPQDMEEHITPNDVHRVCGKLQQSDFSQATSVKLASADNQLFLTFTNSVLTHITAVLLNLNSFSHSFIAY</sequence>
<protein>
    <submittedName>
        <fullName evidence="3">Calnexin</fullName>
    </submittedName>
</protein>